<dbReference type="InterPro" id="IPR016161">
    <property type="entry name" value="Ald_DH/histidinol_DH"/>
</dbReference>
<evidence type="ECO:0000259" key="3">
    <source>
        <dbReference type="Pfam" id="PF00171"/>
    </source>
</evidence>
<sequence>MTQEFKNLIDGQWVAGDGYSENINPANTGEVVGRFAKASSEQVAEAVAAARRTSKKWAAVNSQERTDILRRAAHALRTESARLGEVLSREQGRTLREAIGEVIRSAQVFEYFAGEVVRTGGEIFPSTRSGADVYVTREPVGVVGMITPWNVPSAIPAWKIAPALAYGNCVVIKPADLVPASTWEICRILKESGLPDGVLNLVMGPGRQVGEALLNASDIDAITFTGSVPTGRHVASSTAQRQKKVQCEMGGKNPLIILDDADLELAVEIAIDGGFYWTGQRCTASSRLIVQEGIHDRFVARMLEVMGTLKVDNGLFSDTHIGPAVDERQLNQNLRYVDIARDEGGEVYGGERLTRDTPGFFMSPALILNTENHWRINREEVFGPVCSVIRVKDYEQALNIANDTEFGLSAGICTNSLAHSTHFRKHSTTGVVAVNMTTSGSEYHVAFGGRKASSYGAREQGRYALDFYTAIKTSYVKS</sequence>
<accession>A0A5E7CFC3</accession>
<dbReference type="SUPFAM" id="SSF53720">
    <property type="entry name" value="ALDH-like"/>
    <property type="match status" value="1"/>
</dbReference>
<evidence type="ECO:0000256" key="1">
    <source>
        <dbReference type="ARBA" id="ARBA00009986"/>
    </source>
</evidence>
<comment type="similarity">
    <text evidence="1">Belongs to the aldehyde dehydrogenase family.</text>
</comment>
<dbReference type="AlphaFoldDB" id="A0A5E7CFC3"/>
<dbReference type="GO" id="GO:0004030">
    <property type="term" value="F:aldehyde dehydrogenase [NAD(P)+] activity"/>
    <property type="evidence" value="ECO:0007669"/>
    <property type="project" value="UniProtKB-EC"/>
</dbReference>
<gene>
    <name evidence="4" type="primary">aldHT_1</name>
    <name evidence="4" type="ORF">PS833_02854</name>
</gene>
<dbReference type="Proteomes" id="UP000409037">
    <property type="component" value="Unassembled WGS sequence"/>
</dbReference>
<evidence type="ECO:0000313" key="5">
    <source>
        <dbReference type="Proteomes" id="UP000409037"/>
    </source>
</evidence>
<name>A0A5E7CFC3_PSEFL</name>
<reference evidence="4 5" key="1">
    <citation type="submission" date="2019-09" db="EMBL/GenBank/DDBJ databases">
        <authorList>
            <person name="Chandra G."/>
            <person name="Truman W A."/>
        </authorList>
    </citation>
    <scope>NUCLEOTIDE SEQUENCE [LARGE SCALE GENOMIC DNA]</scope>
    <source>
        <strain evidence="4">PS833</strain>
    </source>
</reference>
<dbReference type="PROSITE" id="PS00070">
    <property type="entry name" value="ALDEHYDE_DEHYDR_CYS"/>
    <property type="match status" value="1"/>
</dbReference>
<dbReference type="InterPro" id="IPR016162">
    <property type="entry name" value="Ald_DH_N"/>
</dbReference>
<evidence type="ECO:0000256" key="2">
    <source>
        <dbReference type="ARBA" id="ARBA00023002"/>
    </source>
</evidence>
<dbReference type="InterPro" id="IPR016160">
    <property type="entry name" value="Ald_DH_CS_CYS"/>
</dbReference>
<dbReference type="Gene3D" id="3.40.309.10">
    <property type="entry name" value="Aldehyde Dehydrogenase, Chain A, domain 2"/>
    <property type="match status" value="1"/>
</dbReference>
<dbReference type="FunFam" id="3.40.605.10:FF:000007">
    <property type="entry name" value="NAD/NADP-dependent betaine aldehyde dehydrogenase"/>
    <property type="match status" value="1"/>
</dbReference>
<dbReference type="EC" id="1.2.1.5" evidence="4"/>
<dbReference type="EMBL" id="CABVHU010000006">
    <property type="protein sequence ID" value="VVO03523.1"/>
    <property type="molecule type" value="Genomic_DNA"/>
</dbReference>
<proteinExistence type="inferred from homology"/>
<organism evidence="4 5">
    <name type="scientific">Pseudomonas fluorescens</name>
    <dbReference type="NCBI Taxonomy" id="294"/>
    <lineage>
        <taxon>Bacteria</taxon>
        <taxon>Pseudomonadati</taxon>
        <taxon>Pseudomonadota</taxon>
        <taxon>Gammaproteobacteria</taxon>
        <taxon>Pseudomonadales</taxon>
        <taxon>Pseudomonadaceae</taxon>
        <taxon>Pseudomonas</taxon>
    </lineage>
</organism>
<protein>
    <submittedName>
        <fullName evidence="4">Aldehyde dehydrogenase, thermostable</fullName>
        <ecNumber evidence="4">1.2.1.5</ecNumber>
    </submittedName>
</protein>
<keyword evidence="2 4" id="KW-0560">Oxidoreductase</keyword>
<dbReference type="InterPro" id="IPR016163">
    <property type="entry name" value="Ald_DH_C"/>
</dbReference>
<dbReference type="InterPro" id="IPR015590">
    <property type="entry name" value="Aldehyde_DH_dom"/>
</dbReference>
<dbReference type="Pfam" id="PF00171">
    <property type="entry name" value="Aldedh"/>
    <property type="match status" value="1"/>
</dbReference>
<dbReference type="OrthoDB" id="9812625at2"/>
<evidence type="ECO:0000313" key="4">
    <source>
        <dbReference type="EMBL" id="VVO03523.1"/>
    </source>
</evidence>
<dbReference type="PANTHER" id="PTHR11699">
    <property type="entry name" value="ALDEHYDE DEHYDROGENASE-RELATED"/>
    <property type="match status" value="1"/>
</dbReference>
<feature type="domain" description="Aldehyde dehydrogenase" evidence="3">
    <location>
        <begin position="13"/>
        <end position="473"/>
    </location>
</feature>
<dbReference type="CDD" id="cd07097">
    <property type="entry name" value="ALDH_KGSADH-YcbD"/>
    <property type="match status" value="1"/>
</dbReference>
<dbReference type="Gene3D" id="3.40.605.10">
    <property type="entry name" value="Aldehyde Dehydrogenase, Chain A, domain 1"/>
    <property type="match status" value="1"/>
</dbReference>